<name>A0AA41T9X9_SCICA</name>
<dbReference type="PANTHER" id="PTHR45827">
    <property type="entry name" value="SORTING NEXIN"/>
    <property type="match status" value="1"/>
</dbReference>
<organism evidence="2 3">
    <name type="scientific">Sciurus carolinensis</name>
    <name type="common">Eastern gray squirrel</name>
    <dbReference type="NCBI Taxonomy" id="30640"/>
    <lineage>
        <taxon>Eukaryota</taxon>
        <taxon>Metazoa</taxon>
        <taxon>Chordata</taxon>
        <taxon>Craniata</taxon>
        <taxon>Vertebrata</taxon>
        <taxon>Euteleostomi</taxon>
        <taxon>Mammalia</taxon>
        <taxon>Eutheria</taxon>
        <taxon>Euarchontoglires</taxon>
        <taxon>Glires</taxon>
        <taxon>Rodentia</taxon>
        <taxon>Sciuromorpha</taxon>
        <taxon>Sciuridae</taxon>
        <taxon>Sciurinae</taxon>
        <taxon>Sciurini</taxon>
        <taxon>Sciurus</taxon>
    </lineage>
</organism>
<evidence type="ECO:0000313" key="2">
    <source>
        <dbReference type="EMBL" id="MBZ3888884.1"/>
    </source>
</evidence>
<dbReference type="InterPro" id="IPR019497">
    <property type="entry name" value="Sorting_nexin_WASP-bd-dom"/>
</dbReference>
<keyword evidence="3" id="KW-1185">Reference proteome</keyword>
<protein>
    <submittedName>
        <fullName evidence="2">Sorting nexin-18</fullName>
    </submittedName>
</protein>
<accession>A0AA41T9X9</accession>
<dbReference type="InterPro" id="IPR027267">
    <property type="entry name" value="AH/BAR_dom_sf"/>
</dbReference>
<dbReference type="GO" id="GO:0097320">
    <property type="term" value="P:plasma membrane tubulation"/>
    <property type="evidence" value="ECO:0007669"/>
    <property type="project" value="TreeGrafter"/>
</dbReference>
<reference evidence="2" key="1">
    <citation type="submission" date="2020-03" db="EMBL/GenBank/DDBJ databases">
        <title>Studies in the Genomics of Life Span.</title>
        <authorList>
            <person name="Glass D."/>
        </authorList>
    </citation>
    <scope>NUCLEOTIDE SEQUENCE</scope>
    <source>
        <strain evidence="2">SUZIE</strain>
        <tissue evidence="2">Muscle</tissue>
    </source>
</reference>
<gene>
    <name evidence="2" type="ORF">SUZIE_200175</name>
</gene>
<dbReference type="EMBL" id="JAATJV010427200">
    <property type="protein sequence ID" value="MBZ3888884.1"/>
    <property type="molecule type" value="Genomic_DNA"/>
</dbReference>
<dbReference type="GO" id="GO:0036089">
    <property type="term" value="P:cleavage furrow formation"/>
    <property type="evidence" value="ECO:0007669"/>
    <property type="project" value="TreeGrafter"/>
</dbReference>
<dbReference type="GO" id="GO:0006897">
    <property type="term" value="P:endocytosis"/>
    <property type="evidence" value="ECO:0007669"/>
    <property type="project" value="TreeGrafter"/>
</dbReference>
<dbReference type="GO" id="GO:0005886">
    <property type="term" value="C:plasma membrane"/>
    <property type="evidence" value="ECO:0007669"/>
    <property type="project" value="TreeGrafter"/>
</dbReference>
<comment type="caution">
    <text evidence="2">The sequence shown here is derived from an EMBL/GenBank/DDBJ whole genome shotgun (WGS) entry which is preliminary data.</text>
</comment>
<feature type="domain" description="Sorting nexin protein WASP-binding" evidence="1">
    <location>
        <begin position="1"/>
        <end position="87"/>
    </location>
</feature>
<evidence type="ECO:0000259" key="1">
    <source>
        <dbReference type="Pfam" id="PF10456"/>
    </source>
</evidence>
<dbReference type="Gene3D" id="1.20.1270.60">
    <property type="entry name" value="Arfaptin homology (AH) domain/BAR domain"/>
    <property type="match status" value="1"/>
</dbReference>
<dbReference type="Pfam" id="PF10456">
    <property type="entry name" value="BAR_3_WASP_bdg"/>
    <property type="match status" value="1"/>
</dbReference>
<dbReference type="GO" id="GO:0016197">
    <property type="term" value="P:endosomal transport"/>
    <property type="evidence" value="ECO:0007669"/>
    <property type="project" value="TreeGrafter"/>
</dbReference>
<dbReference type="GO" id="GO:0035091">
    <property type="term" value="F:phosphatidylinositol binding"/>
    <property type="evidence" value="ECO:0007669"/>
    <property type="project" value="TreeGrafter"/>
</dbReference>
<dbReference type="PANTHER" id="PTHR45827:SF4">
    <property type="entry name" value="SORTING NEXIN-18"/>
    <property type="match status" value="1"/>
</dbReference>
<dbReference type="AlphaFoldDB" id="A0AA41T9X9"/>
<proteinExistence type="predicted"/>
<sequence length="97" mass="10829">MVGTNFFLTLSTPPAAALDLQEVKSLTDGLKCFTKKMDDSTLQLNHTANTFPRKQVTDFKKERQKVNQAFLGLCQVFKMDQQASSAGFLSWLPQQAS</sequence>
<dbReference type="Proteomes" id="UP001166674">
    <property type="component" value="Unassembled WGS sequence"/>
</dbReference>
<dbReference type="GO" id="GO:0031410">
    <property type="term" value="C:cytoplasmic vesicle"/>
    <property type="evidence" value="ECO:0007669"/>
    <property type="project" value="TreeGrafter"/>
</dbReference>
<evidence type="ECO:0000313" key="3">
    <source>
        <dbReference type="Proteomes" id="UP001166674"/>
    </source>
</evidence>